<evidence type="ECO:0000259" key="7">
    <source>
        <dbReference type="PROSITE" id="PS51154"/>
    </source>
</evidence>
<name>A0A8W8K5M7_MAGGI</name>
<proteinExistence type="predicted"/>
<evidence type="ECO:0000256" key="5">
    <source>
        <dbReference type="ARBA" id="ARBA00022723"/>
    </source>
</evidence>
<comment type="catalytic activity">
    <reaction evidence="1">
        <text>S-ubiquitinyl-[E2 ubiquitin-conjugating enzyme]-L-cysteine + [acceptor protein]-L-lysine = [E2 ubiquitin-conjugating enzyme]-L-cysteine + N(6)-ubiquitinyl-[acceptor protein]-L-lysine.</text>
        <dbReference type="EC" id="2.3.2.27"/>
    </reaction>
</comment>
<evidence type="ECO:0000256" key="6">
    <source>
        <dbReference type="SAM" id="MobiDB-lite"/>
    </source>
</evidence>
<dbReference type="GO" id="GO:0046872">
    <property type="term" value="F:metal ion binding"/>
    <property type="evidence" value="ECO:0007669"/>
    <property type="project" value="UniProtKB-KW"/>
</dbReference>
<feature type="region of interest" description="Disordered" evidence="6">
    <location>
        <begin position="556"/>
        <end position="581"/>
    </location>
</feature>
<dbReference type="PROSITE" id="PS51154">
    <property type="entry name" value="MACRO"/>
    <property type="match status" value="2"/>
</dbReference>
<evidence type="ECO:0000256" key="1">
    <source>
        <dbReference type="ARBA" id="ARBA00000900"/>
    </source>
</evidence>
<dbReference type="Gene3D" id="3.40.220.10">
    <property type="entry name" value="Leucine Aminopeptidase, subunit E, domain 1"/>
    <property type="match status" value="2"/>
</dbReference>
<dbReference type="Proteomes" id="UP000005408">
    <property type="component" value="Unassembled WGS sequence"/>
</dbReference>
<dbReference type="Pfam" id="PF18102">
    <property type="entry name" value="DTC"/>
    <property type="match status" value="1"/>
</dbReference>
<dbReference type="InterPro" id="IPR043472">
    <property type="entry name" value="Macro_dom-like"/>
</dbReference>
<evidence type="ECO:0000256" key="4">
    <source>
        <dbReference type="ARBA" id="ARBA00022679"/>
    </source>
</evidence>
<dbReference type="EC" id="2.3.2.27" evidence="3"/>
<feature type="compositionally biased region" description="Basic and acidic residues" evidence="6">
    <location>
        <begin position="556"/>
        <end position="570"/>
    </location>
</feature>
<accession>A0A8W8K5M7</accession>
<evidence type="ECO:0000313" key="8">
    <source>
        <dbReference type="EnsemblMetazoa" id="G22071.1:cds"/>
    </source>
</evidence>
<feature type="domain" description="Macro" evidence="7">
    <location>
        <begin position="352"/>
        <end position="541"/>
    </location>
</feature>
<dbReference type="GO" id="GO:0007219">
    <property type="term" value="P:Notch signaling pathway"/>
    <property type="evidence" value="ECO:0007669"/>
    <property type="project" value="InterPro"/>
</dbReference>
<dbReference type="InterPro" id="IPR002589">
    <property type="entry name" value="Macro_dom"/>
</dbReference>
<dbReference type="GO" id="GO:0061630">
    <property type="term" value="F:ubiquitin protein ligase activity"/>
    <property type="evidence" value="ECO:0007669"/>
    <property type="project" value="UniProtKB-EC"/>
</dbReference>
<dbReference type="AlphaFoldDB" id="A0A8W8K5M7"/>
<dbReference type="CDD" id="cd02907">
    <property type="entry name" value="Macro_Af1521_BAL-like"/>
    <property type="match status" value="1"/>
</dbReference>
<dbReference type="SUPFAM" id="SSF52949">
    <property type="entry name" value="Macro domain-like"/>
    <property type="match status" value="2"/>
</dbReference>
<feature type="region of interest" description="Disordered" evidence="6">
    <location>
        <begin position="787"/>
        <end position="811"/>
    </location>
</feature>
<keyword evidence="9" id="KW-1185">Reference proteome</keyword>
<dbReference type="InterPro" id="IPR039399">
    <property type="entry name" value="Deltex_C_sf"/>
</dbReference>
<dbReference type="Pfam" id="PF01661">
    <property type="entry name" value="Macro"/>
    <property type="match status" value="2"/>
</dbReference>
<feature type="region of interest" description="Disordered" evidence="6">
    <location>
        <begin position="849"/>
        <end position="879"/>
    </location>
</feature>
<evidence type="ECO:0000313" key="9">
    <source>
        <dbReference type="Proteomes" id="UP000005408"/>
    </source>
</evidence>
<reference evidence="8" key="1">
    <citation type="submission" date="2022-08" db="UniProtKB">
        <authorList>
            <consortium name="EnsemblMetazoa"/>
        </authorList>
    </citation>
    <scope>IDENTIFICATION</scope>
    <source>
        <strain evidence="8">05x7-T-G4-1.051#20</strain>
    </source>
</reference>
<keyword evidence="4" id="KW-0808">Transferase</keyword>
<organism evidence="8 9">
    <name type="scientific">Magallana gigas</name>
    <name type="common">Pacific oyster</name>
    <name type="synonym">Crassostrea gigas</name>
    <dbReference type="NCBI Taxonomy" id="29159"/>
    <lineage>
        <taxon>Eukaryota</taxon>
        <taxon>Metazoa</taxon>
        <taxon>Spiralia</taxon>
        <taxon>Lophotrochozoa</taxon>
        <taxon>Mollusca</taxon>
        <taxon>Bivalvia</taxon>
        <taxon>Autobranchia</taxon>
        <taxon>Pteriomorphia</taxon>
        <taxon>Ostreida</taxon>
        <taxon>Ostreoidea</taxon>
        <taxon>Ostreidae</taxon>
        <taxon>Magallana</taxon>
    </lineage>
</organism>
<dbReference type="OMA" id="CKWVIHA"/>
<feature type="compositionally biased region" description="Basic and acidic residues" evidence="6">
    <location>
        <begin position="849"/>
        <end position="861"/>
    </location>
</feature>
<dbReference type="PANTHER" id="PTHR12622">
    <property type="entry name" value="DELTEX-RELATED"/>
    <property type="match status" value="1"/>
</dbReference>
<dbReference type="OrthoDB" id="6133115at2759"/>
<dbReference type="InterPro" id="IPR039398">
    <property type="entry name" value="Deltex_fam"/>
</dbReference>
<dbReference type="InterPro" id="IPR039396">
    <property type="entry name" value="Deltex_C"/>
</dbReference>
<evidence type="ECO:0000256" key="3">
    <source>
        <dbReference type="ARBA" id="ARBA00012483"/>
    </source>
</evidence>
<evidence type="ECO:0000256" key="2">
    <source>
        <dbReference type="ARBA" id="ARBA00004906"/>
    </source>
</evidence>
<dbReference type="Gene3D" id="3.30.390.130">
    <property type="match status" value="1"/>
</dbReference>
<dbReference type="SMART" id="SM00506">
    <property type="entry name" value="A1pp"/>
    <property type="match status" value="2"/>
</dbReference>
<dbReference type="EnsemblMetazoa" id="G22071.1">
    <property type="protein sequence ID" value="G22071.1:cds"/>
    <property type="gene ID" value="G22071"/>
</dbReference>
<keyword evidence="5" id="KW-0479">Metal-binding</keyword>
<dbReference type="GO" id="GO:0016567">
    <property type="term" value="P:protein ubiquitination"/>
    <property type="evidence" value="ECO:0007669"/>
    <property type="project" value="InterPro"/>
</dbReference>
<protein>
    <recommendedName>
        <fullName evidence="3">RING-type E3 ubiquitin transferase</fullName>
        <ecNumber evidence="3">2.3.2.27</ecNumber>
    </recommendedName>
</protein>
<feature type="domain" description="Macro" evidence="7">
    <location>
        <begin position="579"/>
        <end position="767"/>
    </location>
</feature>
<comment type="pathway">
    <text evidence="2">Protein modification; protein ubiquitination.</text>
</comment>
<sequence length="1013" mass="113465">MEMETSWKDIKIHITIHNESVLFKTKDQSEVFDLSPWIPPSIMQYVLTRELSSLQSVLQMRGYVLEFDGKHVNVFHVSGKTPKILQNVENDLCNVLSAFLTRFETRPILPKLNGDQTDLNEMNLQNVLVTWDPSSCCYWLSGEENEVEEAYNAIKQEYPFLWTINGEVTFKVENDWKDIRLVTTFHDISPSCCLVIDPVPYVPRQKLHCVHSQRSINEVLKSAEPISDRPASVNSGPIHLEPFVIGAINVLVQKTSTLESKAIKINSYVDVQKECPKTYGNVSFYWEKNLSVVWITGKKSDVASTFENIQLFLENGTKLPELFPKSAKTEIIPKETVQTKKLDDDTTPEKEGNMSEMITKEGLAIKIYYGDIRNLPVEGIVNAANESLSHGGGVARAISDAAGYEFDKESKEYVKKHGRLAVGSCCVTSAGKLPYKNVIHTVGPTWYDYDDKEKKLCLNDVQEAVEVTFRRADKLGLRSLAIPAISSGIFGVPKESCTEQYYKAVVAFSKQYTGTSLHEIHFVDVDLTMVRLITTTFERLSGSKLTRKTIDLPTSRESRVLKKEREDRSRSPNKNTSDDDGIVFDITDKTSISLKVGNIAATDGSAIVCPQDTRCLSFGGIAKAISDRLGNMEQDMPSVNPKEDVPPGKVIPMKQGKLTVPWEYILHAVCPTKEKKDTMEQFELDLKETIRNVFKEAECLGLKSLVCPLLGAGGFMKTKELEKTCVQCLVDVVKDLQKGNCPLQNISVVVGSQTILNSIKNALTGAGFCCRTKPKPECWKYSKDMRPKYSRKTDSGKSFSSCKGTRSCDKKKTYNSHEKENFKKSPKLGKCGVRSCPPCDGRQFLDPKARPPCEDTSKKENSQPFGVMKMSENPKKLPGYEDSDGTIVITYVFEDGYQTSFHPFPGRKYSRITHTAYVPDNEKGRLVTRLLNVAFSRGLLFTVKSSSGCKPCNGIIAWNGIVHKTSIKGGPDEYGYPDPEYLDLVLEQLAAKDVTKENSNPSEHKEFSRCLQN</sequence>